<dbReference type="InterPro" id="IPR020904">
    <property type="entry name" value="Sc_DH/Rdtase_CS"/>
</dbReference>
<organism evidence="2 3">
    <name type="scientific">Oceanicoccus sagamiensis</name>
    <dbReference type="NCBI Taxonomy" id="716816"/>
    <lineage>
        <taxon>Bacteria</taxon>
        <taxon>Pseudomonadati</taxon>
        <taxon>Pseudomonadota</taxon>
        <taxon>Gammaproteobacteria</taxon>
        <taxon>Cellvibrionales</taxon>
        <taxon>Spongiibacteraceae</taxon>
        <taxon>Oceanicoccus</taxon>
    </lineage>
</organism>
<dbReference type="AlphaFoldDB" id="A0A1X9NDP4"/>
<dbReference type="InterPro" id="IPR002347">
    <property type="entry name" value="SDR_fam"/>
</dbReference>
<evidence type="ECO:0000313" key="3">
    <source>
        <dbReference type="Proteomes" id="UP000193450"/>
    </source>
</evidence>
<dbReference type="PRINTS" id="PR00080">
    <property type="entry name" value="SDRFAMILY"/>
</dbReference>
<dbReference type="InterPro" id="IPR036291">
    <property type="entry name" value="NAD(P)-bd_dom_sf"/>
</dbReference>
<dbReference type="EMBL" id="CP019343">
    <property type="protein sequence ID" value="ARN75686.1"/>
    <property type="molecule type" value="Genomic_DNA"/>
</dbReference>
<keyword evidence="3" id="KW-1185">Reference proteome</keyword>
<reference evidence="2 3" key="1">
    <citation type="submission" date="2016-11" db="EMBL/GenBank/DDBJ databases">
        <title>Trade-off between light-utilization and light-protection in marine flavobacteria.</title>
        <authorList>
            <person name="Kumagai Y."/>
        </authorList>
    </citation>
    <scope>NUCLEOTIDE SEQUENCE [LARGE SCALE GENOMIC DNA]</scope>
    <source>
        <strain evidence="2 3">NBRC 107125</strain>
    </source>
</reference>
<dbReference type="FunFam" id="3.40.50.720:FF:000084">
    <property type="entry name" value="Short-chain dehydrogenase reductase"/>
    <property type="match status" value="1"/>
</dbReference>
<dbReference type="OrthoDB" id="9787298at2"/>
<protein>
    <recommendedName>
        <fullName evidence="4">Short-chain dehydrogenase</fullName>
    </recommendedName>
</protein>
<gene>
    <name evidence="2" type="ORF">BST96_17175</name>
</gene>
<comment type="similarity">
    <text evidence="1">Belongs to the short-chain dehydrogenases/reductases (SDR) family.</text>
</comment>
<dbReference type="STRING" id="716816.BST96_17175"/>
<accession>A0A1X9NDP4</accession>
<dbReference type="CDD" id="cd05233">
    <property type="entry name" value="SDR_c"/>
    <property type="match status" value="1"/>
</dbReference>
<dbReference type="PANTHER" id="PTHR42760">
    <property type="entry name" value="SHORT-CHAIN DEHYDROGENASES/REDUCTASES FAMILY MEMBER"/>
    <property type="match status" value="1"/>
</dbReference>
<dbReference type="Proteomes" id="UP000193450">
    <property type="component" value="Chromosome"/>
</dbReference>
<name>A0A1X9NDP4_9GAMM</name>
<evidence type="ECO:0000313" key="2">
    <source>
        <dbReference type="EMBL" id="ARN75686.1"/>
    </source>
</evidence>
<dbReference type="SUPFAM" id="SSF51735">
    <property type="entry name" value="NAD(P)-binding Rossmann-fold domains"/>
    <property type="match status" value="1"/>
</dbReference>
<proteinExistence type="inferred from homology"/>
<dbReference type="KEGG" id="osg:BST96_17175"/>
<dbReference type="RefSeq" id="WP_085759874.1">
    <property type="nucleotide sequence ID" value="NZ_CP019343.1"/>
</dbReference>
<evidence type="ECO:0000256" key="1">
    <source>
        <dbReference type="ARBA" id="ARBA00006484"/>
    </source>
</evidence>
<dbReference type="PRINTS" id="PR00081">
    <property type="entry name" value="GDHRDH"/>
</dbReference>
<dbReference type="Gene3D" id="3.40.50.720">
    <property type="entry name" value="NAD(P)-binding Rossmann-like Domain"/>
    <property type="match status" value="1"/>
</dbReference>
<dbReference type="PROSITE" id="PS00061">
    <property type="entry name" value="ADH_SHORT"/>
    <property type="match status" value="1"/>
</dbReference>
<sequence>MSNLTDKVALITGAARHRGLGRAIAHRLAADGASIVVCGRQRAPEHLPANEQEIGWNGIDSLAAELREQGHKAQAIVCDVTDKDQVVSMIEQIKAEFGRLDIIVNNAGDASNAGSSPIFETSEEVWNNTIDVNINGVFLISKYGGRFMLECGHGGSIVMIASLAGRVGLADYGAYCASKFGVIGFTQQLALELAKTGIRVNCVSPGSHSTDMMDGTIGRASEKHQLPDGAFKQAIEDFIPMGRMGAPSELAGVVAFLCSDDSSFITGQTINSDGGSRLD</sequence>
<dbReference type="GO" id="GO:0016616">
    <property type="term" value="F:oxidoreductase activity, acting on the CH-OH group of donors, NAD or NADP as acceptor"/>
    <property type="evidence" value="ECO:0007669"/>
    <property type="project" value="TreeGrafter"/>
</dbReference>
<dbReference type="Pfam" id="PF13561">
    <property type="entry name" value="adh_short_C2"/>
    <property type="match status" value="1"/>
</dbReference>
<evidence type="ECO:0008006" key="4">
    <source>
        <dbReference type="Google" id="ProtNLM"/>
    </source>
</evidence>